<reference evidence="1" key="1">
    <citation type="submission" date="2022-06" db="EMBL/GenBank/DDBJ databases">
        <authorList>
            <consortium name="SYNGENTA / RWTH Aachen University"/>
        </authorList>
    </citation>
    <scope>NUCLEOTIDE SEQUENCE</scope>
</reference>
<proteinExistence type="predicted"/>
<organism evidence="1 2">
    <name type="scientific">Phakopsora pachyrhizi</name>
    <name type="common">Asian soybean rust disease fungus</name>
    <dbReference type="NCBI Taxonomy" id="170000"/>
    <lineage>
        <taxon>Eukaryota</taxon>
        <taxon>Fungi</taxon>
        <taxon>Dikarya</taxon>
        <taxon>Basidiomycota</taxon>
        <taxon>Pucciniomycotina</taxon>
        <taxon>Pucciniomycetes</taxon>
        <taxon>Pucciniales</taxon>
        <taxon>Phakopsoraceae</taxon>
        <taxon>Phakopsora</taxon>
    </lineage>
</organism>
<comment type="caution">
    <text evidence="1">The sequence shown here is derived from an EMBL/GenBank/DDBJ whole genome shotgun (WGS) entry which is preliminary data.</text>
</comment>
<evidence type="ECO:0000313" key="2">
    <source>
        <dbReference type="Proteomes" id="UP001153365"/>
    </source>
</evidence>
<keyword evidence="2" id="KW-1185">Reference proteome</keyword>
<accession>A0AAV0B9W2</accession>
<sequence length="65" mass="7195">MVFQTIEQSKQQIKKLKKQLAFGLGNATNGNSFGGSFHLDTSRSQMTELGQSIHLIGFIGLLQRD</sequence>
<gene>
    <name evidence="1" type="ORF">PPACK8108_LOCUS15492</name>
</gene>
<protein>
    <submittedName>
        <fullName evidence="1">Uncharacterized protein</fullName>
    </submittedName>
</protein>
<dbReference type="AlphaFoldDB" id="A0AAV0B9W2"/>
<dbReference type="EMBL" id="CALTRL010004136">
    <property type="protein sequence ID" value="CAH7682540.1"/>
    <property type="molecule type" value="Genomic_DNA"/>
</dbReference>
<name>A0AAV0B9W2_PHAPC</name>
<evidence type="ECO:0000313" key="1">
    <source>
        <dbReference type="EMBL" id="CAH7682540.1"/>
    </source>
</evidence>
<dbReference type="Proteomes" id="UP001153365">
    <property type="component" value="Unassembled WGS sequence"/>
</dbReference>